<evidence type="ECO:0000313" key="3">
    <source>
        <dbReference type="Proteomes" id="UP000252770"/>
    </source>
</evidence>
<dbReference type="AlphaFoldDB" id="A0A367YXV2"/>
<accession>A0A367YXV2</accession>
<dbReference type="Pfam" id="PF04480">
    <property type="entry name" value="DUF559"/>
    <property type="match status" value="1"/>
</dbReference>
<keyword evidence="3" id="KW-1185">Reference proteome</keyword>
<sequence>MRYAHLLESDGVVALHDHPQLRRSVEWAVRRGRLTRLLPGVYTSDPAALSLEQRVRAVCAWDPDAVVLGDAALRLVDPLHPVGDVLLASPSRHRAQPGFRFCRRRIPPELVLHRAGARFGRPALVAVDLASTDDGSAIDLVLRTRTATLAGMRAALQVCARWSGNVRRAEVLLDSRDEPWSRAERLVHRCLRGAGLTGWRSNLPLRVEGCTYYGDVVFERERLVLEVDGYEVHSTRAAFELDRRRQNQLQLARWLVLRVTWAMVTDEPDLVVDWVRRGLAGQRAQGS</sequence>
<feature type="domain" description="DUF559" evidence="1">
    <location>
        <begin position="182"/>
        <end position="276"/>
    </location>
</feature>
<dbReference type="SUPFAM" id="SSF52980">
    <property type="entry name" value="Restriction endonuclease-like"/>
    <property type="match status" value="1"/>
</dbReference>
<dbReference type="RefSeq" id="WP_114125505.1">
    <property type="nucleotide sequence ID" value="NZ_QOUI01000002.1"/>
</dbReference>
<dbReference type="Gene3D" id="3.40.960.10">
    <property type="entry name" value="VSR Endonuclease"/>
    <property type="match status" value="1"/>
</dbReference>
<evidence type="ECO:0000259" key="1">
    <source>
        <dbReference type="Pfam" id="PF04480"/>
    </source>
</evidence>
<dbReference type="Proteomes" id="UP000252770">
    <property type="component" value="Unassembled WGS sequence"/>
</dbReference>
<gene>
    <name evidence="2" type="ORF">DT076_04855</name>
</gene>
<comment type="caution">
    <text evidence="2">The sequence shown here is derived from an EMBL/GenBank/DDBJ whole genome shotgun (WGS) entry which is preliminary data.</text>
</comment>
<name>A0A367YXV2_9ACTN</name>
<evidence type="ECO:0000313" key="2">
    <source>
        <dbReference type="EMBL" id="RCK70735.1"/>
    </source>
</evidence>
<dbReference type="InterPro" id="IPR007569">
    <property type="entry name" value="DUF559"/>
</dbReference>
<organism evidence="2 3">
    <name type="scientific">Desertihabitans brevis</name>
    <dbReference type="NCBI Taxonomy" id="2268447"/>
    <lineage>
        <taxon>Bacteria</taxon>
        <taxon>Bacillati</taxon>
        <taxon>Actinomycetota</taxon>
        <taxon>Actinomycetes</taxon>
        <taxon>Propionibacteriales</taxon>
        <taxon>Propionibacteriaceae</taxon>
        <taxon>Desertihabitans</taxon>
    </lineage>
</organism>
<dbReference type="InterPro" id="IPR011335">
    <property type="entry name" value="Restrct_endonuc-II-like"/>
</dbReference>
<protein>
    <submittedName>
        <fullName evidence="2">DUF559 domain-containing protein</fullName>
    </submittedName>
</protein>
<dbReference type="EMBL" id="QOUI01000002">
    <property type="protein sequence ID" value="RCK70735.1"/>
    <property type="molecule type" value="Genomic_DNA"/>
</dbReference>
<proteinExistence type="predicted"/>
<reference evidence="2 3" key="1">
    <citation type="submission" date="2018-07" db="EMBL/GenBank/DDBJ databases">
        <title>Desertimonas flava gen. nov. sp. nov.</title>
        <authorList>
            <person name="Liu S."/>
        </authorList>
    </citation>
    <scope>NUCLEOTIDE SEQUENCE [LARGE SCALE GENOMIC DNA]</scope>
    <source>
        <strain evidence="2 3">16Sb5-5</strain>
    </source>
</reference>